<protein>
    <recommendedName>
        <fullName evidence="3">SIR2-like domain-containing protein</fullName>
    </recommendedName>
</protein>
<evidence type="ECO:0008006" key="3">
    <source>
        <dbReference type="Google" id="ProtNLM"/>
    </source>
</evidence>
<accession>A0ABD6RW43</accession>
<evidence type="ECO:0000313" key="2">
    <source>
        <dbReference type="Proteomes" id="UP000219897"/>
    </source>
</evidence>
<dbReference type="AlphaFoldDB" id="A0ABD6RW43"/>
<sequence length="276" mass="32270">MHGDHLDAGNCILLKEQYDSLYKIDNAALEQLKAIISNNVVLFIGFSMNDPYIANLCTYINKIYDGYNEKGFILTTNNEDFSEYNIKNINLKEHTNIPLFLDKLIAEIKKKKLPIPINKTPSLDTDTNVAVDEDELKLFILDFHKGKKASNSLDFNEHDIEEKFEKMVCSNSFRKELEEYSAFFPSIDEIMMTPDYLDFDNKSVIKSIVRTCYNKVHTRFDNGETIFEETVEKIFQEYRTEFELSKPKLQLYLKILVSWVIFGCDIFNEDKRKLRA</sequence>
<dbReference type="Proteomes" id="UP000219897">
    <property type="component" value="Unassembled WGS sequence"/>
</dbReference>
<evidence type="ECO:0000313" key="1">
    <source>
        <dbReference type="EMBL" id="PER35533.1"/>
    </source>
</evidence>
<reference evidence="1 2" key="1">
    <citation type="submission" date="2017-09" db="EMBL/GenBank/DDBJ databases">
        <title>Large-scale bioinformatics analysis of Bacillus genomes uncovers conserved roles of natural products in bacterial physiology.</title>
        <authorList>
            <consortium name="Agbiome Team Llc"/>
            <person name="Bleich R.M."/>
            <person name="Kirk G.J."/>
            <person name="Santa Maria K.C."/>
            <person name="Allen S.E."/>
            <person name="Farag S."/>
            <person name="Shank E.A."/>
            <person name="Bowers A."/>
        </authorList>
    </citation>
    <scope>NUCLEOTIDE SEQUENCE [LARGE SCALE GENOMIC DNA]</scope>
    <source>
        <strain evidence="1 2">AFS005140</strain>
    </source>
</reference>
<dbReference type="Pfam" id="PF13289">
    <property type="entry name" value="SIR2_2"/>
    <property type="match status" value="1"/>
</dbReference>
<name>A0ABD6RW43_BACTU</name>
<gene>
    <name evidence="1" type="ORF">CN495_35680</name>
</gene>
<proteinExistence type="predicted"/>
<comment type="caution">
    <text evidence="1">The sequence shown here is derived from an EMBL/GenBank/DDBJ whole genome shotgun (WGS) entry which is preliminary data.</text>
</comment>
<organism evidence="1 2">
    <name type="scientific">Bacillus thuringiensis</name>
    <dbReference type="NCBI Taxonomy" id="1428"/>
    <lineage>
        <taxon>Bacteria</taxon>
        <taxon>Bacillati</taxon>
        <taxon>Bacillota</taxon>
        <taxon>Bacilli</taxon>
        <taxon>Bacillales</taxon>
        <taxon>Bacillaceae</taxon>
        <taxon>Bacillus</taxon>
        <taxon>Bacillus cereus group</taxon>
    </lineage>
</organism>
<dbReference type="RefSeq" id="WP_098224022.1">
    <property type="nucleotide sequence ID" value="NZ_NUUZ01000288.1"/>
</dbReference>
<dbReference type="EMBL" id="NTYF01000286">
    <property type="protein sequence ID" value="PER35533.1"/>
    <property type="molecule type" value="Genomic_DNA"/>
</dbReference>